<evidence type="ECO:0000259" key="6">
    <source>
        <dbReference type="PROSITE" id="PS50119"/>
    </source>
</evidence>
<evidence type="ECO:0000256" key="3">
    <source>
        <dbReference type="ARBA" id="ARBA00022833"/>
    </source>
</evidence>
<proteinExistence type="predicted"/>
<dbReference type="PANTHER" id="PTHR31717:SF60">
    <property type="entry name" value="B-BOX TYPE ZINC FINGER FAMILY PROTEIN"/>
    <property type="match status" value="1"/>
</dbReference>
<dbReference type="SMART" id="SM00336">
    <property type="entry name" value="BBOX"/>
    <property type="match status" value="1"/>
</dbReference>
<dbReference type="InterPro" id="IPR049808">
    <property type="entry name" value="CONSTANS-like_Bbox1"/>
</dbReference>
<reference evidence="7" key="2">
    <citation type="submission" date="2020-07" db="EMBL/GenBank/DDBJ databases">
        <authorList>
            <person name="Vera ALvarez R."/>
            <person name="Arias-Moreno D.M."/>
            <person name="Jimenez-Jacinto V."/>
            <person name="Jimenez-Bremont J.F."/>
            <person name="Swaminathan K."/>
            <person name="Moose S.P."/>
            <person name="Guerrero-Gonzalez M.L."/>
            <person name="Marino-Ramirez L."/>
            <person name="Landsman D."/>
            <person name="Rodriguez-Kessler M."/>
            <person name="Delgado-Sanchez P."/>
        </authorList>
    </citation>
    <scope>NUCLEOTIDE SEQUENCE</scope>
    <source>
        <tissue evidence="7">Cladode</tissue>
    </source>
</reference>
<dbReference type="GO" id="GO:0008270">
    <property type="term" value="F:zinc ion binding"/>
    <property type="evidence" value="ECO:0007669"/>
    <property type="project" value="UniProtKB-KW"/>
</dbReference>
<dbReference type="CDD" id="cd19821">
    <property type="entry name" value="Bbox1_BBX-like"/>
    <property type="match status" value="1"/>
</dbReference>
<feature type="compositionally biased region" description="Acidic residues" evidence="5">
    <location>
        <begin position="102"/>
        <end position="119"/>
    </location>
</feature>
<evidence type="ECO:0000256" key="1">
    <source>
        <dbReference type="ARBA" id="ARBA00022723"/>
    </source>
</evidence>
<evidence type="ECO:0000256" key="4">
    <source>
        <dbReference type="PROSITE-ProRule" id="PRU00024"/>
    </source>
</evidence>
<keyword evidence="3" id="KW-0862">Zinc</keyword>
<evidence type="ECO:0000256" key="5">
    <source>
        <dbReference type="SAM" id="MobiDB-lite"/>
    </source>
</evidence>
<evidence type="ECO:0000313" key="7">
    <source>
        <dbReference type="EMBL" id="MBA4628945.1"/>
    </source>
</evidence>
<dbReference type="EMBL" id="GISG01067731">
    <property type="protein sequence ID" value="MBA4628945.1"/>
    <property type="molecule type" value="Transcribed_RNA"/>
</dbReference>
<keyword evidence="2 4" id="KW-0863">Zinc-finger</keyword>
<keyword evidence="1" id="KW-0479">Metal-binding</keyword>
<dbReference type="AlphaFoldDB" id="A0A7C9D1V4"/>
<protein>
    <recommendedName>
        <fullName evidence="6">B box-type domain-containing protein</fullName>
    </recommendedName>
</protein>
<organism evidence="7">
    <name type="scientific">Opuntia streptacantha</name>
    <name type="common">Prickly pear cactus</name>
    <name type="synonym">Opuntia cardona</name>
    <dbReference type="NCBI Taxonomy" id="393608"/>
    <lineage>
        <taxon>Eukaryota</taxon>
        <taxon>Viridiplantae</taxon>
        <taxon>Streptophyta</taxon>
        <taxon>Embryophyta</taxon>
        <taxon>Tracheophyta</taxon>
        <taxon>Spermatophyta</taxon>
        <taxon>Magnoliopsida</taxon>
        <taxon>eudicotyledons</taxon>
        <taxon>Gunneridae</taxon>
        <taxon>Pentapetalae</taxon>
        <taxon>Caryophyllales</taxon>
        <taxon>Cactineae</taxon>
        <taxon>Cactaceae</taxon>
        <taxon>Opuntioideae</taxon>
        <taxon>Opuntia</taxon>
    </lineage>
</organism>
<feature type="region of interest" description="Disordered" evidence="5">
    <location>
        <begin position="100"/>
        <end position="144"/>
    </location>
</feature>
<accession>A0A7C9D1V4</accession>
<sequence length="175" mass="19707">MKTVLVLCELCESSAAKAYCESDRARLCWECDAKVHGANFLVAKHSRALLCHLCHTPTPWRASGPILPRASMSFCLSCCRHLFADHQQHSTHQELTDHLDDINEDGDEDDNDEDEEEEKENQVVPWRSGASSSEPVEEKDDDFDRILSTKNLQSNQKMSFLSSCSYIARDLGSST</sequence>
<dbReference type="PROSITE" id="PS50119">
    <property type="entry name" value="ZF_BBOX"/>
    <property type="match status" value="1"/>
</dbReference>
<name>A0A7C9D1V4_OPUST</name>
<feature type="domain" description="B box-type" evidence="6">
    <location>
        <begin position="3"/>
        <end position="50"/>
    </location>
</feature>
<dbReference type="PANTHER" id="PTHR31717">
    <property type="entry name" value="ZINC FINGER PROTEIN CONSTANS-LIKE 10"/>
    <property type="match status" value="1"/>
</dbReference>
<evidence type="ECO:0000256" key="2">
    <source>
        <dbReference type="ARBA" id="ARBA00022771"/>
    </source>
</evidence>
<dbReference type="InterPro" id="IPR000315">
    <property type="entry name" value="Znf_B-box"/>
</dbReference>
<reference evidence="7" key="1">
    <citation type="journal article" date="2013" name="J. Plant Res.">
        <title>Effect of fungi and light on seed germination of three Opuntia species from semiarid lands of central Mexico.</title>
        <authorList>
            <person name="Delgado-Sanchez P."/>
            <person name="Jimenez-Bremont J.F."/>
            <person name="Guerrero-Gonzalez Mde L."/>
            <person name="Flores J."/>
        </authorList>
    </citation>
    <scope>NUCLEOTIDE SEQUENCE</scope>
    <source>
        <tissue evidence="7">Cladode</tissue>
    </source>
</reference>